<evidence type="ECO:0000256" key="4">
    <source>
        <dbReference type="ARBA" id="ARBA00023136"/>
    </source>
</evidence>
<comment type="caution">
    <text evidence="6">The sequence shown here is derived from an EMBL/GenBank/DDBJ whole genome shotgun (WGS) entry which is preliminary data.</text>
</comment>
<evidence type="ECO:0000256" key="1">
    <source>
        <dbReference type="ARBA" id="ARBA00004141"/>
    </source>
</evidence>
<keyword evidence="3 5" id="KW-1133">Transmembrane helix</keyword>
<dbReference type="EMBL" id="JBHTLP010000022">
    <property type="protein sequence ID" value="MFD1144606.1"/>
    <property type="molecule type" value="Genomic_DNA"/>
</dbReference>
<dbReference type="InterPro" id="IPR002781">
    <property type="entry name" value="TM_pro_TauE-like"/>
</dbReference>
<accession>A0ABW3QJQ4</accession>
<evidence type="ECO:0000313" key="7">
    <source>
        <dbReference type="Proteomes" id="UP001597116"/>
    </source>
</evidence>
<keyword evidence="7" id="KW-1185">Reference proteome</keyword>
<protein>
    <recommendedName>
        <fullName evidence="5">Probable membrane transporter protein</fullName>
    </recommendedName>
</protein>
<evidence type="ECO:0000256" key="2">
    <source>
        <dbReference type="ARBA" id="ARBA00022692"/>
    </source>
</evidence>
<feature type="transmembrane region" description="Helical" evidence="5">
    <location>
        <begin position="66"/>
        <end position="84"/>
    </location>
</feature>
<name>A0ABW3QJQ4_9BACT</name>
<reference evidence="7" key="1">
    <citation type="journal article" date="2019" name="Int. J. Syst. Evol. Microbiol.">
        <title>The Global Catalogue of Microorganisms (GCM) 10K type strain sequencing project: providing services to taxonomists for standard genome sequencing and annotation.</title>
        <authorList>
            <consortium name="The Broad Institute Genomics Platform"/>
            <consortium name="The Broad Institute Genome Sequencing Center for Infectious Disease"/>
            <person name="Wu L."/>
            <person name="Ma J."/>
        </authorList>
    </citation>
    <scope>NUCLEOTIDE SEQUENCE [LARGE SCALE GENOMIC DNA]</scope>
    <source>
        <strain evidence="7">CCUG 55608</strain>
    </source>
</reference>
<keyword evidence="5" id="KW-1003">Cell membrane</keyword>
<comment type="subcellular location">
    <subcellularLocation>
        <location evidence="5">Cell membrane</location>
        <topology evidence="5">Multi-pass membrane protein</topology>
    </subcellularLocation>
    <subcellularLocation>
        <location evidence="1">Membrane</location>
        <topology evidence="1">Multi-pass membrane protein</topology>
    </subcellularLocation>
</comment>
<feature type="transmembrane region" description="Helical" evidence="5">
    <location>
        <begin position="12"/>
        <end position="29"/>
    </location>
</feature>
<gene>
    <name evidence="6" type="ORF">ACFQ4C_25990</name>
</gene>
<organism evidence="6 7">
    <name type="scientific">Larkinella insperata</name>
    <dbReference type="NCBI Taxonomy" id="332158"/>
    <lineage>
        <taxon>Bacteria</taxon>
        <taxon>Pseudomonadati</taxon>
        <taxon>Bacteroidota</taxon>
        <taxon>Cytophagia</taxon>
        <taxon>Cytophagales</taxon>
        <taxon>Spirosomataceae</taxon>
        <taxon>Larkinella</taxon>
    </lineage>
</organism>
<feature type="transmembrane region" description="Helical" evidence="5">
    <location>
        <begin position="35"/>
        <end position="54"/>
    </location>
</feature>
<dbReference type="Proteomes" id="UP001597116">
    <property type="component" value="Unassembled WGS sequence"/>
</dbReference>
<comment type="similarity">
    <text evidence="5">Belongs to the 4-toluene sulfonate uptake permease (TSUP) (TC 2.A.102) family.</text>
</comment>
<keyword evidence="2 5" id="KW-0812">Transmembrane</keyword>
<keyword evidence="4 5" id="KW-0472">Membrane</keyword>
<sequence length="88" mass="9666">MSDIKISNANKTLFVGIANAVAVLLFILADKVLWLPTGIMLTATSAGGYWGALYTKRVDPEKLRTGIIAFNFLITAAFFIRIYLNQAQ</sequence>
<dbReference type="Pfam" id="PF01925">
    <property type="entry name" value="TauE"/>
    <property type="match status" value="1"/>
</dbReference>
<evidence type="ECO:0000256" key="3">
    <source>
        <dbReference type="ARBA" id="ARBA00022989"/>
    </source>
</evidence>
<evidence type="ECO:0000256" key="5">
    <source>
        <dbReference type="RuleBase" id="RU363041"/>
    </source>
</evidence>
<proteinExistence type="inferred from homology"/>
<evidence type="ECO:0000313" key="6">
    <source>
        <dbReference type="EMBL" id="MFD1144606.1"/>
    </source>
</evidence>
<dbReference type="RefSeq" id="WP_379885256.1">
    <property type="nucleotide sequence ID" value="NZ_JBHTLP010000022.1"/>
</dbReference>